<keyword evidence="3" id="KW-1133">Transmembrane helix</keyword>
<sequence>MEKIKAIVIAAILVATIGTAVVLTPVQAAEISGKLTIAGSTTVLPINEECARLLREENPDLRISVSGGGSGHGVRAVGEGAIDIGAVSRDVKSKEMEMYPDLKPVVVGKDSVAIVLHPSNPVSDLTMEQAAKIFCGEITNWKDVGGTDGEIRVITREGGSGTRDCFENSVMKPFDREITGKALVKPSNGDIRAAVSRDKGCISYVSLGFVDTSLKAVKIDGVEASMENVLSGDYPISRSLYLLTNGEPNELEKAFIDFVLSEEGQRVVEDMGYIKVPAVATPAPTQTQTPVATPAQTQTPAATPGFEAVFAIAGLFAYVVLKRRK</sequence>
<accession>A0A7G9Z4P1</accession>
<evidence type="ECO:0000256" key="1">
    <source>
        <dbReference type="ARBA" id="ARBA00022448"/>
    </source>
</evidence>
<keyword evidence="1" id="KW-0813">Transport</keyword>
<gene>
    <name evidence="6" type="ORF">MHJDHPNH_00027</name>
</gene>
<feature type="transmembrane region" description="Helical" evidence="3">
    <location>
        <begin position="301"/>
        <end position="321"/>
    </location>
</feature>
<name>A0A7G9Z4P1_9EURY</name>
<dbReference type="EMBL" id="MT631606">
    <property type="protein sequence ID" value="QNO55225.1"/>
    <property type="molecule type" value="Genomic_DNA"/>
</dbReference>
<dbReference type="SUPFAM" id="SSF53850">
    <property type="entry name" value="Periplasmic binding protein-like II"/>
    <property type="match status" value="1"/>
</dbReference>
<reference evidence="6" key="1">
    <citation type="submission" date="2020-06" db="EMBL/GenBank/DDBJ databases">
        <title>Unique genomic features of the anaerobic methanotrophic archaea.</title>
        <authorList>
            <person name="Chadwick G.L."/>
            <person name="Skennerton C.T."/>
            <person name="Laso-Perez R."/>
            <person name="Leu A.O."/>
            <person name="Speth D.R."/>
            <person name="Yu H."/>
            <person name="Morgan-Lang C."/>
            <person name="Hatzenpichler R."/>
            <person name="Goudeau D."/>
            <person name="Malmstrom R."/>
            <person name="Brazelton W.J."/>
            <person name="Woyke T."/>
            <person name="Hallam S.J."/>
            <person name="Tyson G.W."/>
            <person name="Wegener G."/>
            <person name="Boetius A."/>
            <person name="Orphan V."/>
        </authorList>
    </citation>
    <scope>NUCLEOTIDE SEQUENCE</scope>
</reference>
<keyword evidence="3" id="KW-0812">Transmembrane</keyword>
<protein>
    <submittedName>
        <fullName evidence="6">Uncharacterized protein</fullName>
    </submittedName>
</protein>
<dbReference type="Pfam" id="PF12849">
    <property type="entry name" value="PBP_like_2"/>
    <property type="match status" value="1"/>
</dbReference>
<evidence type="ECO:0000259" key="5">
    <source>
        <dbReference type="Pfam" id="PF18204"/>
    </source>
</evidence>
<organism evidence="6">
    <name type="scientific">Candidatus Methanophaga sp. ANME-1 ERB7</name>
    <dbReference type="NCBI Taxonomy" id="2759913"/>
    <lineage>
        <taxon>Archaea</taxon>
        <taxon>Methanobacteriati</taxon>
        <taxon>Methanobacteriota</taxon>
        <taxon>Stenosarchaea group</taxon>
        <taxon>Methanomicrobia</taxon>
        <taxon>Candidatus Methanophagales</taxon>
        <taxon>Candidatus Methanophagaceae</taxon>
        <taxon>Candidatus Methanophaga</taxon>
    </lineage>
</organism>
<dbReference type="PANTHER" id="PTHR30570:SF1">
    <property type="entry name" value="PHOSPHATE-BINDING PROTEIN PSTS"/>
    <property type="match status" value="1"/>
</dbReference>
<keyword evidence="2" id="KW-0732">Signal</keyword>
<dbReference type="PANTHER" id="PTHR30570">
    <property type="entry name" value="PERIPLASMIC PHOSPHATE BINDING COMPONENT OF PHOSPHATE ABC TRANSPORTER"/>
    <property type="match status" value="1"/>
</dbReference>
<evidence type="ECO:0000259" key="4">
    <source>
        <dbReference type="Pfam" id="PF12849"/>
    </source>
</evidence>
<proteinExistence type="predicted"/>
<dbReference type="AlphaFoldDB" id="A0A7G9Z4P1"/>
<dbReference type="GO" id="GO:0042301">
    <property type="term" value="F:phosphate ion binding"/>
    <property type="evidence" value="ECO:0007669"/>
    <property type="project" value="InterPro"/>
</dbReference>
<dbReference type="Gene3D" id="3.40.190.10">
    <property type="entry name" value="Periplasmic binding protein-like II"/>
    <property type="match status" value="2"/>
</dbReference>
<feature type="domain" description="PBP" evidence="4">
    <location>
        <begin position="27"/>
        <end position="263"/>
    </location>
</feature>
<dbReference type="InterPro" id="IPR026371">
    <property type="entry name" value="PGF_CTERM"/>
</dbReference>
<dbReference type="Pfam" id="PF18204">
    <property type="entry name" value="PGF-CTERM"/>
    <property type="match status" value="1"/>
</dbReference>
<dbReference type="InterPro" id="IPR024370">
    <property type="entry name" value="PBP_domain"/>
</dbReference>
<evidence type="ECO:0000256" key="2">
    <source>
        <dbReference type="ARBA" id="ARBA00022729"/>
    </source>
</evidence>
<dbReference type="InterPro" id="IPR050811">
    <property type="entry name" value="Phosphate_ABC_transporter"/>
</dbReference>
<dbReference type="InterPro" id="IPR011862">
    <property type="entry name" value="Phos-bd"/>
</dbReference>
<dbReference type="CDD" id="cd13653">
    <property type="entry name" value="PBP2_phosphate_like_1"/>
    <property type="match status" value="1"/>
</dbReference>
<evidence type="ECO:0000256" key="3">
    <source>
        <dbReference type="SAM" id="Phobius"/>
    </source>
</evidence>
<evidence type="ECO:0000313" key="6">
    <source>
        <dbReference type="EMBL" id="QNO55225.1"/>
    </source>
</evidence>
<dbReference type="NCBIfam" id="TIGR02136">
    <property type="entry name" value="ptsS_2"/>
    <property type="match status" value="1"/>
</dbReference>
<feature type="domain" description="PGF-CTERM archaeal protein-sorting signal" evidence="5">
    <location>
        <begin position="303"/>
        <end position="325"/>
    </location>
</feature>
<keyword evidence="3" id="KW-0472">Membrane</keyword>